<gene>
    <name evidence="2" type="ORF">SLEP1_g34167</name>
</gene>
<feature type="region of interest" description="Disordered" evidence="1">
    <location>
        <begin position="1"/>
        <end position="50"/>
    </location>
</feature>
<sequence>MKLGPQNSSRNSAAEPPQTDPVILANSDESGKRGKKDNVTHKRKRALRQEVKEAKRMKEVKEELNSIGDELKQFNAALIPYILSKMIEIRMGHRLLLQMMARQDELMVDILDAIEEDDSVKVDDLAQILFST</sequence>
<name>A0AAV5KIX8_9ROSI</name>
<accession>A0AAV5KIX8</accession>
<feature type="compositionally biased region" description="Basic and acidic residues" evidence="1">
    <location>
        <begin position="29"/>
        <end position="40"/>
    </location>
</feature>
<dbReference type="Proteomes" id="UP001054252">
    <property type="component" value="Unassembled WGS sequence"/>
</dbReference>
<proteinExistence type="predicted"/>
<organism evidence="2 3">
    <name type="scientific">Rubroshorea leprosula</name>
    <dbReference type="NCBI Taxonomy" id="152421"/>
    <lineage>
        <taxon>Eukaryota</taxon>
        <taxon>Viridiplantae</taxon>
        <taxon>Streptophyta</taxon>
        <taxon>Embryophyta</taxon>
        <taxon>Tracheophyta</taxon>
        <taxon>Spermatophyta</taxon>
        <taxon>Magnoliopsida</taxon>
        <taxon>eudicotyledons</taxon>
        <taxon>Gunneridae</taxon>
        <taxon>Pentapetalae</taxon>
        <taxon>rosids</taxon>
        <taxon>malvids</taxon>
        <taxon>Malvales</taxon>
        <taxon>Dipterocarpaceae</taxon>
        <taxon>Rubroshorea</taxon>
    </lineage>
</organism>
<comment type="caution">
    <text evidence="2">The sequence shown here is derived from an EMBL/GenBank/DDBJ whole genome shotgun (WGS) entry which is preliminary data.</text>
</comment>
<reference evidence="2 3" key="1">
    <citation type="journal article" date="2021" name="Commun. Biol.">
        <title>The genome of Shorea leprosula (Dipterocarpaceae) highlights the ecological relevance of drought in aseasonal tropical rainforests.</title>
        <authorList>
            <person name="Ng K.K.S."/>
            <person name="Kobayashi M.J."/>
            <person name="Fawcett J.A."/>
            <person name="Hatakeyama M."/>
            <person name="Paape T."/>
            <person name="Ng C.H."/>
            <person name="Ang C.C."/>
            <person name="Tnah L.H."/>
            <person name="Lee C.T."/>
            <person name="Nishiyama T."/>
            <person name="Sese J."/>
            <person name="O'Brien M.J."/>
            <person name="Copetti D."/>
            <person name="Mohd Noor M.I."/>
            <person name="Ong R.C."/>
            <person name="Putra M."/>
            <person name="Sireger I.Z."/>
            <person name="Indrioko S."/>
            <person name="Kosugi Y."/>
            <person name="Izuno A."/>
            <person name="Isagi Y."/>
            <person name="Lee S.L."/>
            <person name="Shimizu K.K."/>
        </authorList>
    </citation>
    <scope>NUCLEOTIDE SEQUENCE [LARGE SCALE GENOMIC DNA]</scope>
    <source>
        <strain evidence="2">214</strain>
    </source>
</reference>
<feature type="compositionally biased region" description="Polar residues" evidence="1">
    <location>
        <begin position="1"/>
        <end position="12"/>
    </location>
</feature>
<dbReference type="AlphaFoldDB" id="A0AAV5KIX8"/>
<evidence type="ECO:0000256" key="1">
    <source>
        <dbReference type="SAM" id="MobiDB-lite"/>
    </source>
</evidence>
<dbReference type="EMBL" id="BPVZ01000066">
    <property type="protein sequence ID" value="GKV24573.1"/>
    <property type="molecule type" value="Genomic_DNA"/>
</dbReference>
<evidence type="ECO:0000313" key="3">
    <source>
        <dbReference type="Proteomes" id="UP001054252"/>
    </source>
</evidence>
<protein>
    <submittedName>
        <fullName evidence="2">Uncharacterized protein</fullName>
    </submittedName>
</protein>
<keyword evidence="3" id="KW-1185">Reference proteome</keyword>
<evidence type="ECO:0000313" key="2">
    <source>
        <dbReference type="EMBL" id="GKV24573.1"/>
    </source>
</evidence>